<keyword evidence="4" id="KW-1185">Reference proteome</keyword>
<accession>A0ABP8NFL3</accession>
<organism evidence="3 4">
    <name type="scientific">Novipirellula rosea</name>
    <dbReference type="NCBI Taxonomy" id="1031540"/>
    <lineage>
        <taxon>Bacteria</taxon>
        <taxon>Pseudomonadati</taxon>
        <taxon>Planctomycetota</taxon>
        <taxon>Planctomycetia</taxon>
        <taxon>Pirellulales</taxon>
        <taxon>Pirellulaceae</taxon>
        <taxon>Novipirellula</taxon>
    </lineage>
</organism>
<feature type="region of interest" description="Disordered" evidence="1">
    <location>
        <begin position="44"/>
        <end position="72"/>
    </location>
</feature>
<sequence length="72" mass="8102">MPQKFRVNQYVGWNYGSGTAKGQIKESYKQKVTKTIKGSEVTRNASEDEPAYLIEQEDGDEVLKSESELTDA</sequence>
<proteinExistence type="predicted"/>
<dbReference type="Pfam" id="PF11160">
    <property type="entry name" value="Hva1_TUDOR"/>
    <property type="match status" value="1"/>
</dbReference>
<dbReference type="Proteomes" id="UP001500840">
    <property type="component" value="Unassembled WGS sequence"/>
</dbReference>
<gene>
    <name evidence="3" type="ORF">GCM10023156_52310</name>
</gene>
<protein>
    <submittedName>
        <fullName evidence="3">DUF2945 domain-containing protein</fullName>
    </submittedName>
</protein>
<evidence type="ECO:0000256" key="1">
    <source>
        <dbReference type="SAM" id="MobiDB-lite"/>
    </source>
</evidence>
<name>A0ABP8NFL3_9BACT</name>
<comment type="caution">
    <text evidence="3">The sequence shown here is derived from an EMBL/GenBank/DDBJ whole genome shotgun (WGS) entry which is preliminary data.</text>
</comment>
<reference evidence="4" key="1">
    <citation type="journal article" date="2019" name="Int. J. Syst. Evol. Microbiol.">
        <title>The Global Catalogue of Microorganisms (GCM) 10K type strain sequencing project: providing services to taxonomists for standard genome sequencing and annotation.</title>
        <authorList>
            <consortium name="The Broad Institute Genomics Platform"/>
            <consortium name="The Broad Institute Genome Sequencing Center for Infectious Disease"/>
            <person name="Wu L."/>
            <person name="Ma J."/>
        </authorList>
    </citation>
    <scope>NUCLEOTIDE SEQUENCE [LARGE SCALE GENOMIC DNA]</scope>
    <source>
        <strain evidence="4">JCM 17759</strain>
    </source>
</reference>
<evidence type="ECO:0000313" key="3">
    <source>
        <dbReference type="EMBL" id="GAA4465075.1"/>
    </source>
</evidence>
<feature type="compositionally biased region" description="Basic and acidic residues" evidence="1">
    <location>
        <begin position="61"/>
        <end position="72"/>
    </location>
</feature>
<dbReference type="InterPro" id="IPR021331">
    <property type="entry name" value="Hva1_TUDOR"/>
</dbReference>
<feature type="compositionally biased region" description="Acidic residues" evidence="1">
    <location>
        <begin position="47"/>
        <end position="60"/>
    </location>
</feature>
<evidence type="ECO:0000313" key="4">
    <source>
        <dbReference type="Proteomes" id="UP001500840"/>
    </source>
</evidence>
<evidence type="ECO:0000259" key="2">
    <source>
        <dbReference type="Pfam" id="PF11160"/>
    </source>
</evidence>
<dbReference type="EMBL" id="BAABGA010000073">
    <property type="protein sequence ID" value="GAA4465075.1"/>
    <property type="molecule type" value="Genomic_DNA"/>
</dbReference>
<dbReference type="RefSeq" id="WP_345326759.1">
    <property type="nucleotide sequence ID" value="NZ_BAABGA010000073.1"/>
</dbReference>
<feature type="domain" description="Hypervirulence associated protein TUDOR" evidence="2">
    <location>
        <begin position="9"/>
        <end position="69"/>
    </location>
</feature>